<dbReference type="Proteomes" id="UP000215902">
    <property type="component" value="Unassembled WGS sequence"/>
</dbReference>
<evidence type="ECO:0000256" key="2">
    <source>
        <dbReference type="SAM" id="Phobius"/>
    </source>
</evidence>
<feature type="transmembrane region" description="Helical" evidence="2">
    <location>
        <begin position="47"/>
        <end position="65"/>
    </location>
</feature>
<feature type="non-terminal residue" evidence="3">
    <location>
        <position position="1"/>
    </location>
</feature>
<name>A0A267E669_9PLAT</name>
<gene>
    <name evidence="3" type="ORF">BOX15_Mlig030458g3</name>
</gene>
<protein>
    <submittedName>
        <fullName evidence="3">Uncharacterized protein</fullName>
    </submittedName>
</protein>
<dbReference type="InterPro" id="IPR053291">
    <property type="entry name" value="Ommatidial_diff-associated"/>
</dbReference>
<comment type="caution">
    <text evidence="3">The sequence shown here is derived from an EMBL/GenBank/DDBJ whole genome shotgun (WGS) entry which is preliminary data.</text>
</comment>
<keyword evidence="4" id="KW-1185">Reference proteome</keyword>
<feature type="region of interest" description="Disordered" evidence="1">
    <location>
        <begin position="571"/>
        <end position="659"/>
    </location>
</feature>
<reference evidence="3 4" key="1">
    <citation type="submission" date="2017-06" db="EMBL/GenBank/DDBJ databases">
        <title>A platform for efficient transgenesis in Macrostomum lignano, a flatworm model organism for stem cell research.</title>
        <authorList>
            <person name="Berezikov E."/>
        </authorList>
    </citation>
    <scope>NUCLEOTIDE SEQUENCE [LARGE SCALE GENOMIC DNA]</scope>
    <source>
        <strain evidence="3">DV1</strain>
        <tissue evidence="3">Whole organism</tissue>
    </source>
</reference>
<sequence length="770" mass="85380">RSYLLRAKGKSVIKFKPSESNKLCWQKAELHQAMAKTRAKFDKMWRIWYAILVLALNAFLLYSAFQRYASFRAKALREQWDMSPMNFYLAMMILTVFLLPFFLYAALAKTANYAEDGVQIGRDRDCLRVAIAETSSGAGAQATVGTCMSRLRRHFMPYTCLLHVLTAFCLLIPMPVLEAAEIHHAKRPSDEIWRTNLDFIYHPKASATNSVCPEVFNLMLALAILLVRYPSTFWFSNRAFAFMFSVILCVCGLHIVLSYEATSVLFKASMSNGVVTQVNLLPPAIIALHSIGDLLLLVANIAFFEFGYAQMLSNLRKYRNYLQLEASSSVSDRSISSCNDETPCWLNYAPHLAGILLMVVAVLCKAPVLWDWVGLYRVHQQPAMLAAVVSGGIYLSLWVSVWFLLGFKANWKFNIRLELEFPGKIHQPQHQQRQRSNSDFGSMKRGGSSQYMYLQSRGNGEAISMIPTISEQVDIASENSYTVGLGGSNAGGGTLERQHHSGLVKYQQMRRSSTQSSASQFSGVCGGSLQRSASTASRRGGLGSGAGGPAASTLQGGNRVTFKDTLQMHEAIPGSPNASSSDSGIDSSRVPQGIQMSSIDDPYARVNKPPKQQQQQQQQQHRAPSRQSNYDDYQMFGSLFTQQPPPLPAHQQQQQQMVPERDYYTRQELQELVGHGNHGDIYGRLGGGVGDFDPYGTSALYTHHEAPELQLQQPEAQPDILLSKSPYSSLSRQAAAKMTADHAYRGSYSSLPPPPVADLADHVDGLCSQV</sequence>
<feature type="transmembrane region" description="Helical" evidence="2">
    <location>
        <begin position="382"/>
        <end position="407"/>
    </location>
</feature>
<feature type="region of interest" description="Disordered" evidence="1">
    <location>
        <begin position="488"/>
        <end position="556"/>
    </location>
</feature>
<keyword evidence="2" id="KW-1133">Transmembrane helix</keyword>
<feature type="compositionally biased region" description="Polar residues" evidence="1">
    <location>
        <begin position="621"/>
        <end position="631"/>
    </location>
</feature>
<feature type="transmembrane region" description="Helical" evidence="2">
    <location>
        <begin position="281"/>
        <end position="309"/>
    </location>
</feature>
<keyword evidence="2" id="KW-0472">Membrane</keyword>
<proteinExistence type="predicted"/>
<evidence type="ECO:0000256" key="1">
    <source>
        <dbReference type="SAM" id="MobiDB-lite"/>
    </source>
</evidence>
<feature type="transmembrane region" description="Helical" evidence="2">
    <location>
        <begin position="207"/>
        <end position="227"/>
    </location>
</feature>
<dbReference type="EMBL" id="NIVC01002624">
    <property type="protein sequence ID" value="PAA56397.1"/>
    <property type="molecule type" value="Genomic_DNA"/>
</dbReference>
<dbReference type="PANTHER" id="PTHR21579">
    <property type="entry name" value="PROTEIN TINCAR"/>
    <property type="match status" value="1"/>
</dbReference>
<feature type="transmembrane region" description="Helical" evidence="2">
    <location>
        <begin position="85"/>
        <end position="107"/>
    </location>
</feature>
<evidence type="ECO:0000313" key="3">
    <source>
        <dbReference type="EMBL" id="PAA56397.1"/>
    </source>
</evidence>
<evidence type="ECO:0000313" key="4">
    <source>
        <dbReference type="Proteomes" id="UP000215902"/>
    </source>
</evidence>
<dbReference type="OrthoDB" id="10033661at2759"/>
<feature type="compositionally biased region" description="Low complexity" evidence="1">
    <location>
        <begin position="507"/>
        <end position="522"/>
    </location>
</feature>
<feature type="compositionally biased region" description="Low complexity" evidence="1">
    <location>
        <begin position="572"/>
        <end position="588"/>
    </location>
</feature>
<keyword evidence="2" id="KW-0812">Transmembrane</keyword>
<organism evidence="3 4">
    <name type="scientific">Macrostomum lignano</name>
    <dbReference type="NCBI Taxonomy" id="282301"/>
    <lineage>
        <taxon>Eukaryota</taxon>
        <taxon>Metazoa</taxon>
        <taxon>Spiralia</taxon>
        <taxon>Lophotrochozoa</taxon>
        <taxon>Platyhelminthes</taxon>
        <taxon>Rhabditophora</taxon>
        <taxon>Macrostomorpha</taxon>
        <taxon>Macrostomida</taxon>
        <taxon>Macrostomidae</taxon>
        <taxon>Macrostomum</taxon>
    </lineage>
</organism>
<feature type="transmembrane region" description="Helical" evidence="2">
    <location>
        <begin position="239"/>
        <end position="261"/>
    </location>
</feature>
<dbReference type="PANTHER" id="PTHR21579:SF20">
    <property type="entry name" value="PROTEIN TINCAR"/>
    <property type="match status" value="1"/>
</dbReference>
<feature type="transmembrane region" description="Helical" evidence="2">
    <location>
        <begin position="158"/>
        <end position="177"/>
    </location>
</feature>
<dbReference type="AlphaFoldDB" id="A0A267E669"/>
<feature type="transmembrane region" description="Helical" evidence="2">
    <location>
        <begin position="352"/>
        <end position="370"/>
    </location>
</feature>
<accession>A0A267E669</accession>